<keyword evidence="5" id="KW-0804">Transcription</keyword>
<dbReference type="Gene3D" id="1.10.10.10">
    <property type="entry name" value="Winged helix-like DNA-binding domain superfamily/Winged helix DNA-binding domain"/>
    <property type="match status" value="1"/>
</dbReference>
<accession>A0A420XNX9</accession>
<dbReference type="CDD" id="cd00609">
    <property type="entry name" value="AAT_like"/>
    <property type="match status" value="1"/>
</dbReference>
<feature type="domain" description="HTH gntR-type" evidence="6">
    <location>
        <begin position="14"/>
        <end position="82"/>
    </location>
</feature>
<keyword evidence="3" id="KW-0805">Transcription regulation</keyword>
<dbReference type="InterPro" id="IPR015424">
    <property type="entry name" value="PyrdxlP-dep_Trfase"/>
</dbReference>
<reference evidence="7 8" key="1">
    <citation type="submission" date="2018-10" db="EMBL/GenBank/DDBJ databases">
        <title>Genomic Encyclopedia of Archaeal and Bacterial Type Strains, Phase II (KMG-II): from individual species to whole genera.</title>
        <authorList>
            <person name="Goeker M."/>
        </authorList>
    </citation>
    <scope>NUCLEOTIDE SEQUENCE [LARGE SCALE GENOMIC DNA]</scope>
    <source>
        <strain evidence="7 8">RP-AC37</strain>
    </source>
</reference>
<evidence type="ECO:0000313" key="7">
    <source>
        <dbReference type="EMBL" id="RKS73910.1"/>
    </source>
</evidence>
<dbReference type="OrthoDB" id="4307011at2"/>
<dbReference type="SUPFAM" id="SSF53383">
    <property type="entry name" value="PLP-dependent transferases"/>
    <property type="match status" value="1"/>
</dbReference>
<dbReference type="InterPro" id="IPR000524">
    <property type="entry name" value="Tscrpt_reg_HTH_GntR"/>
</dbReference>
<dbReference type="InterPro" id="IPR015421">
    <property type="entry name" value="PyrdxlP-dep_Trfase_major"/>
</dbReference>
<dbReference type="Pfam" id="PF00392">
    <property type="entry name" value="GntR"/>
    <property type="match status" value="1"/>
</dbReference>
<gene>
    <name evidence="7" type="ORF">CLV35_2404</name>
</gene>
<evidence type="ECO:0000256" key="2">
    <source>
        <dbReference type="ARBA" id="ARBA00022898"/>
    </source>
</evidence>
<evidence type="ECO:0000313" key="8">
    <source>
        <dbReference type="Proteomes" id="UP000281955"/>
    </source>
</evidence>
<dbReference type="GO" id="GO:0003677">
    <property type="term" value="F:DNA binding"/>
    <property type="evidence" value="ECO:0007669"/>
    <property type="project" value="UniProtKB-KW"/>
</dbReference>
<dbReference type="Pfam" id="PF00155">
    <property type="entry name" value="Aminotran_1_2"/>
    <property type="match status" value="1"/>
</dbReference>
<dbReference type="PANTHER" id="PTHR46577:SF1">
    <property type="entry name" value="HTH-TYPE TRANSCRIPTIONAL REGULATORY PROTEIN GABR"/>
    <property type="match status" value="1"/>
</dbReference>
<dbReference type="InterPro" id="IPR004839">
    <property type="entry name" value="Aminotransferase_I/II_large"/>
</dbReference>
<dbReference type="AlphaFoldDB" id="A0A420XNX9"/>
<dbReference type="SUPFAM" id="SSF46785">
    <property type="entry name" value="Winged helix' DNA-binding domain"/>
    <property type="match status" value="1"/>
</dbReference>
<evidence type="ECO:0000259" key="6">
    <source>
        <dbReference type="PROSITE" id="PS50949"/>
    </source>
</evidence>
<comment type="caution">
    <text evidence="7">The sequence shown here is derived from an EMBL/GenBank/DDBJ whole genome shotgun (WGS) entry which is preliminary data.</text>
</comment>
<proteinExistence type="inferred from homology"/>
<keyword evidence="8" id="KW-1185">Reference proteome</keyword>
<evidence type="ECO:0000256" key="4">
    <source>
        <dbReference type="ARBA" id="ARBA00023125"/>
    </source>
</evidence>
<evidence type="ECO:0000256" key="5">
    <source>
        <dbReference type="ARBA" id="ARBA00023163"/>
    </source>
</evidence>
<dbReference type="InParanoid" id="A0A420XNX9"/>
<keyword evidence="2" id="KW-0663">Pyridoxal phosphate</keyword>
<dbReference type="RefSeq" id="WP_121193708.1">
    <property type="nucleotide sequence ID" value="NZ_RBWV01000012.1"/>
</dbReference>
<sequence length="445" mass="45597">MTVDVDRIAELLRAPGAAGIAERLEQAVREGSLAAGQQLPPIRTLAGLVGVDANTVAAAYRAARERGLVETAGRAGTRVRARPPVASRGSLGLGALPPGVVDLTQGGPDPALLPPLELPARGTVSEGYPHGRSSRLLTALEQVARRRLDAVGVPADHLVAASGALDGIERVLLAHLRPGDRLAVEDPGWANVLDLAGALGLVAEPLECDDDGPVPGSLAAALATGARGVVVTARAHNPTGAAVSAERAGELRTLLAGRPGTLVVEDDHGADLTALPLATLAGATEHWAHLRSASKAYGPDLRCAVMAADETTAARVEGRFRLGQGWVSLLLQGATAAAWERHADAAHAAGRVYDERREALRSALRERGVASHGRTGLNVWVPVRDEATALAGTLAGGYAVAPGARYRQRSAPAVRITTACLPVERAPDVAAALASALEGSGAYGV</sequence>
<dbReference type="Proteomes" id="UP000281955">
    <property type="component" value="Unassembled WGS sequence"/>
</dbReference>
<protein>
    <submittedName>
        <fullName evidence="7">DNA-binding transcriptional MocR family regulator</fullName>
    </submittedName>
</protein>
<dbReference type="InterPro" id="IPR036388">
    <property type="entry name" value="WH-like_DNA-bd_sf"/>
</dbReference>
<dbReference type="InterPro" id="IPR051446">
    <property type="entry name" value="HTH_trans_reg/aminotransferase"/>
</dbReference>
<keyword evidence="4 7" id="KW-0238">DNA-binding</keyword>
<dbReference type="SMART" id="SM00345">
    <property type="entry name" value="HTH_GNTR"/>
    <property type="match status" value="1"/>
</dbReference>
<name>A0A420XNX9_9ACTN</name>
<dbReference type="Gene3D" id="3.40.640.10">
    <property type="entry name" value="Type I PLP-dependent aspartate aminotransferase-like (Major domain)"/>
    <property type="match status" value="1"/>
</dbReference>
<dbReference type="PANTHER" id="PTHR46577">
    <property type="entry name" value="HTH-TYPE TRANSCRIPTIONAL REGULATORY PROTEIN GABR"/>
    <property type="match status" value="1"/>
</dbReference>
<dbReference type="GO" id="GO:0003700">
    <property type="term" value="F:DNA-binding transcription factor activity"/>
    <property type="evidence" value="ECO:0007669"/>
    <property type="project" value="InterPro"/>
</dbReference>
<evidence type="ECO:0000256" key="3">
    <source>
        <dbReference type="ARBA" id="ARBA00023015"/>
    </source>
</evidence>
<dbReference type="InterPro" id="IPR036390">
    <property type="entry name" value="WH_DNA-bd_sf"/>
</dbReference>
<dbReference type="EMBL" id="RBWV01000012">
    <property type="protein sequence ID" value="RKS73910.1"/>
    <property type="molecule type" value="Genomic_DNA"/>
</dbReference>
<comment type="similarity">
    <text evidence="1">In the C-terminal section; belongs to the class-I pyridoxal-phosphate-dependent aminotransferase family.</text>
</comment>
<dbReference type="GO" id="GO:0030170">
    <property type="term" value="F:pyridoxal phosphate binding"/>
    <property type="evidence" value="ECO:0007669"/>
    <property type="project" value="InterPro"/>
</dbReference>
<evidence type="ECO:0000256" key="1">
    <source>
        <dbReference type="ARBA" id="ARBA00005384"/>
    </source>
</evidence>
<organism evidence="7 8">
    <name type="scientific">Motilibacter peucedani</name>
    <dbReference type="NCBI Taxonomy" id="598650"/>
    <lineage>
        <taxon>Bacteria</taxon>
        <taxon>Bacillati</taxon>
        <taxon>Actinomycetota</taxon>
        <taxon>Actinomycetes</taxon>
        <taxon>Motilibacterales</taxon>
        <taxon>Motilibacteraceae</taxon>
        <taxon>Motilibacter</taxon>
    </lineage>
</organism>
<dbReference type="PROSITE" id="PS50949">
    <property type="entry name" value="HTH_GNTR"/>
    <property type="match status" value="1"/>
</dbReference>